<sequence>MMTSGQSLEIPEEIGSKTTPIRGKLRLPPKPKEDADFSPSSSPENTSSMLATSEAVRRLEALSNKRRPSALSNKSQEVLEASHSGVTQSGSVASLQPSVTSVLTTELERIRSNPVPMQQHSVQFVEPALPETPTTRRRQMLATELPEDLRLSK</sequence>
<accession>A0ACC2UZV1</accession>
<evidence type="ECO:0000313" key="1">
    <source>
        <dbReference type="EMBL" id="KAJ9091892.1"/>
    </source>
</evidence>
<keyword evidence="2" id="KW-1185">Reference proteome</keyword>
<proteinExistence type="predicted"/>
<reference evidence="1" key="1">
    <citation type="submission" date="2023-04" db="EMBL/GenBank/DDBJ databases">
        <title>Draft Genome sequencing of Naganishia species isolated from polar environments using Oxford Nanopore Technology.</title>
        <authorList>
            <person name="Leo P."/>
            <person name="Venkateswaran K."/>
        </authorList>
    </citation>
    <scope>NUCLEOTIDE SEQUENCE</scope>
    <source>
        <strain evidence="1">MNA-CCFEE 5261</strain>
    </source>
</reference>
<name>A0ACC2UZV1_9TREE</name>
<organism evidence="1 2">
    <name type="scientific">Naganishia cerealis</name>
    <dbReference type="NCBI Taxonomy" id="610337"/>
    <lineage>
        <taxon>Eukaryota</taxon>
        <taxon>Fungi</taxon>
        <taxon>Dikarya</taxon>
        <taxon>Basidiomycota</taxon>
        <taxon>Agaricomycotina</taxon>
        <taxon>Tremellomycetes</taxon>
        <taxon>Filobasidiales</taxon>
        <taxon>Filobasidiaceae</taxon>
        <taxon>Naganishia</taxon>
    </lineage>
</organism>
<evidence type="ECO:0000313" key="2">
    <source>
        <dbReference type="Proteomes" id="UP001241377"/>
    </source>
</evidence>
<protein>
    <submittedName>
        <fullName evidence="1">Uncharacterized protein</fullName>
    </submittedName>
</protein>
<dbReference type="EMBL" id="JASBWR010000142">
    <property type="protein sequence ID" value="KAJ9091892.1"/>
    <property type="molecule type" value="Genomic_DNA"/>
</dbReference>
<comment type="caution">
    <text evidence="1">The sequence shown here is derived from an EMBL/GenBank/DDBJ whole genome shotgun (WGS) entry which is preliminary data.</text>
</comment>
<gene>
    <name evidence="1" type="ORF">QFC19_008918</name>
</gene>
<dbReference type="Proteomes" id="UP001241377">
    <property type="component" value="Unassembled WGS sequence"/>
</dbReference>